<feature type="transmembrane region" description="Helical" evidence="7">
    <location>
        <begin position="25"/>
        <end position="43"/>
    </location>
</feature>
<feature type="domain" description="Major facilitator superfamily (MFS) profile" evidence="8">
    <location>
        <begin position="29"/>
        <end position="429"/>
    </location>
</feature>
<evidence type="ECO:0000256" key="5">
    <source>
        <dbReference type="ARBA" id="ARBA00022989"/>
    </source>
</evidence>
<feature type="transmembrane region" description="Helical" evidence="7">
    <location>
        <begin position="284"/>
        <end position="305"/>
    </location>
</feature>
<dbReference type="OrthoDB" id="9773957at2"/>
<dbReference type="PANTHER" id="PTHR43791:SF36">
    <property type="entry name" value="TRANSPORTER, PUTATIVE (AFU_ORTHOLOGUE AFUA_6G08340)-RELATED"/>
    <property type="match status" value="1"/>
</dbReference>
<feature type="transmembrane region" description="Helical" evidence="7">
    <location>
        <begin position="120"/>
        <end position="141"/>
    </location>
</feature>
<evidence type="ECO:0000256" key="3">
    <source>
        <dbReference type="ARBA" id="ARBA00022475"/>
    </source>
</evidence>
<feature type="transmembrane region" description="Helical" evidence="7">
    <location>
        <begin position="188"/>
        <end position="210"/>
    </location>
</feature>
<dbReference type="InterPro" id="IPR020846">
    <property type="entry name" value="MFS_dom"/>
</dbReference>
<sequence length="429" mass="47717">MSSTYIQVSTLNTDGCVSDKTYKKVYWRILPFLALCYMFAYLDRINVGFAKLQMQDAINLSDAAYGLGAGIFFLGYVIFEIPSNLYMARTGARKTLVRIMVLWGLTSACMMFVSSPGMFYLLRFMLGVFEAGFAPGIIYYLTLWFPARRMAGAMAMLMFAGPIGSIIGAPLSTWLMTHFHQTHGLQGWQWMFMLEGLPCVLLGIITWFYIVDKPEDARWLTDAEKKEIAQSLNQTRQKHSAFRSVLKNPAIYGLSLTYFGLICGIYAMSFWLPTILQSHGIRDTMTIGLLTAIPYVTALIGMIVFAWSSDKFQERRWHVALTALFAGTALLLSNFTASFPIAMLLLTLATGLMWASYTTFWAIPSKIMQGTAAAGGIALINSFGLIGGFVSPTIMGWIKQTTGSLTHGLIFMTVLLFTGAIAILFQKKI</sequence>
<organism evidence="9 10">
    <name type="scientific">Jejubacter calystegiae</name>
    <dbReference type="NCBI Taxonomy" id="2579935"/>
    <lineage>
        <taxon>Bacteria</taxon>
        <taxon>Pseudomonadati</taxon>
        <taxon>Pseudomonadota</taxon>
        <taxon>Gammaproteobacteria</taxon>
        <taxon>Enterobacterales</taxon>
        <taxon>Enterobacteriaceae</taxon>
        <taxon>Jejubacter</taxon>
    </lineage>
</organism>
<keyword evidence="2" id="KW-0813">Transport</keyword>
<feature type="transmembrane region" description="Helical" evidence="7">
    <location>
        <begin position="404"/>
        <end position="425"/>
    </location>
</feature>
<dbReference type="PROSITE" id="PS50850">
    <property type="entry name" value="MFS"/>
    <property type="match status" value="1"/>
</dbReference>
<evidence type="ECO:0000259" key="8">
    <source>
        <dbReference type="PROSITE" id="PS50850"/>
    </source>
</evidence>
<keyword evidence="4 7" id="KW-0812">Transmembrane</keyword>
<reference evidence="9 10" key="1">
    <citation type="submission" date="2019-05" db="EMBL/GenBank/DDBJ databases">
        <title>Complete genome sequence of Izhakiella calystegiae KSNA2, an endophyte isolated from beach morning glory (Calystegia soldanella).</title>
        <authorList>
            <person name="Jiang L."/>
            <person name="Jeong J.C."/>
            <person name="Kim C.Y."/>
            <person name="Kim D.H."/>
            <person name="Kim S.W."/>
            <person name="Lee j."/>
        </authorList>
    </citation>
    <scope>NUCLEOTIDE SEQUENCE [LARGE SCALE GENOMIC DNA]</scope>
    <source>
        <strain evidence="9 10">KSNA2</strain>
    </source>
</reference>
<feature type="transmembrane region" description="Helical" evidence="7">
    <location>
        <begin position="341"/>
        <end position="363"/>
    </location>
</feature>
<dbReference type="GO" id="GO:0005886">
    <property type="term" value="C:plasma membrane"/>
    <property type="evidence" value="ECO:0007669"/>
    <property type="project" value="TreeGrafter"/>
</dbReference>
<dbReference type="InterPro" id="IPR036259">
    <property type="entry name" value="MFS_trans_sf"/>
</dbReference>
<accession>A0A4V1G824</accession>
<gene>
    <name evidence="9" type="ORF">FEM41_19385</name>
</gene>
<feature type="transmembrane region" description="Helical" evidence="7">
    <location>
        <begin position="317"/>
        <end position="335"/>
    </location>
</feature>
<dbReference type="EMBL" id="CP040428">
    <property type="protein sequence ID" value="QCT21657.1"/>
    <property type="molecule type" value="Genomic_DNA"/>
</dbReference>
<evidence type="ECO:0000256" key="4">
    <source>
        <dbReference type="ARBA" id="ARBA00022692"/>
    </source>
</evidence>
<dbReference type="CDD" id="cd17319">
    <property type="entry name" value="MFS_ExuT_GudP_like"/>
    <property type="match status" value="1"/>
</dbReference>
<dbReference type="PANTHER" id="PTHR43791">
    <property type="entry name" value="PERMEASE-RELATED"/>
    <property type="match status" value="1"/>
</dbReference>
<dbReference type="KEGG" id="izh:FEM41_19385"/>
<comment type="subcellular location">
    <subcellularLocation>
        <location evidence="1">Membrane</location>
        <topology evidence="1">Multi-pass membrane protein</topology>
    </subcellularLocation>
</comment>
<feature type="transmembrane region" description="Helical" evidence="7">
    <location>
        <begin position="153"/>
        <end position="176"/>
    </location>
</feature>
<feature type="transmembrane region" description="Helical" evidence="7">
    <location>
        <begin position="375"/>
        <end position="398"/>
    </location>
</feature>
<dbReference type="SUPFAM" id="SSF103473">
    <property type="entry name" value="MFS general substrate transporter"/>
    <property type="match status" value="1"/>
</dbReference>
<feature type="transmembrane region" description="Helical" evidence="7">
    <location>
        <begin position="63"/>
        <end position="83"/>
    </location>
</feature>
<dbReference type="GO" id="GO:0022857">
    <property type="term" value="F:transmembrane transporter activity"/>
    <property type="evidence" value="ECO:0007669"/>
    <property type="project" value="InterPro"/>
</dbReference>
<keyword evidence="10" id="KW-1185">Reference proteome</keyword>
<feature type="transmembrane region" description="Helical" evidence="7">
    <location>
        <begin position="250"/>
        <end position="272"/>
    </location>
</feature>
<dbReference type="Proteomes" id="UP000302163">
    <property type="component" value="Chromosome"/>
</dbReference>
<evidence type="ECO:0000256" key="7">
    <source>
        <dbReference type="SAM" id="Phobius"/>
    </source>
</evidence>
<evidence type="ECO:0000256" key="6">
    <source>
        <dbReference type="ARBA" id="ARBA00023136"/>
    </source>
</evidence>
<protein>
    <submittedName>
        <fullName evidence="9">MFS transporter</fullName>
    </submittedName>
</protein>
<evidence type="ECO:0000313" key="10">
    <source>
        <dbReference type="Proteomes" id="UP000302163"/>
    </source>
</evidence>
<keyword evidence="6 7" id="KW-0472">Membrane</keyword>
<evidence type="ECO:0000256" key="1">
    <source>
        <dbReference type="ARBA" id="ARBA00004141"/>
    </source>
</evidence>
<proteinExistence type="predicted"/>
<dbReference type="AlphaFoldDB" id="A0A4V1G824"/>
<feature type="transmembrane region" description="Helical" evidence="7">
    <location>
        <begin position="95"/>
        <end position="114"/>
    </location>
</feature>
<name>A0A4V1G824_9ENTR</name>
<dbReference type="InterPro" id="IPR011701">
    <property type="entry name" value="MFS"/>
</dbReference>
<keyword evidence="3" id="KW-1003">Cell membrane</keyword>
<evidence type="ECO:0000256" key="2">
    <source>
        <dbReference type="ARBA" id="ARBA00022448"/>
    </source>
</evidence>
<dbReference type="Gene3D" id="1.20.1250.20">
    <property type="entry name" value="MFS general substrate transporter like domains"/>
    <property type="match status" value="2"/>
</dbReference>
<evidence type="ECO:0000313" key="9">
    <source>
        <dbReference type="EMBL" id="QCT21657.1"/>
    </source>
</evidence>
<dbReference type="FunFam" id="1.20.1250.20:FF:000018">
    <property type="entry name" value="MFS transporter permease"/>
    <property type="match status" value="1"/>
</dbReference>
<dbReference type="Pfam" id="PF07690">
    <property type="entry name" value="MFS_1"/>
    <property type="match status" value="1"/>
</dbReference>
<keyword evidence="5 7" id="KW-1133">Transmembrane helix</keyword>